<dbReference type="EMBL" id="VJVZ01000004">
    <property type="protein sequence ID" value="TRW25366.1"/>
    <property type="molecule type" value="Genomic_DNA"/>
</dbReference>
<sequence>MKPMQEGKIVKFHSPLEGENPEQVYVILELHEDVERPRAKIQALNTGLAFPPVNTVPLEDLEVVEVNTLDLIGHFVTINKSDYSQVKGKVVSVSEQKINLDLSRGVEGVETNVYLTVLDKQGVEHIGTLFVN</sequence>
<protein>
    <submittedName>
        <fullName evidence="1">Uncharacterized protein</fullName>
    </submittedName>
</protein>
<gene>
    <name evidence="1" type="ORF">FMM05_08665</name>
</gene>
<evidence type="ECO:0000313" key="2">
    <source>
        <dbReference type="Proteomes" id="UP000320643"/>
    </source>
</evidence>
<dbReference type="AlphaFoldDB" id="A0A552V4F4"/>
<dbReference type="RefSeq" id="WP_185965537.1">
    <property type="nucleotide sequence ID" value="NZ_VJVZ01000004.1"/>
</dbReference>
<proteinExistence type="predicted"/>
<comment type="caution">
    <text evidence="1">The sequence shown here is derived from an EMBL/GenBank/DDBJ whole genome shotgun (WGS) entry which is preliminary data.</text>
</comment>
<accession>A0A552V4F4</accession>
<reference evidence="1 2" key="1">
    <citation type="submission" date="2019-07" db="EMBL/GenBank/DDBJ databases">
        <title>Flavobacterium sp. nov., isolated from glacier ice.</title>
        <authorList>
            <person name="Liu Q."/>
            <person name="Xin Y.-H."/>
        </authorList>
    </citation>
    <scope>NUCLEOTIDE SEQUENCE [LARGE SCALE GENOMIC DNA]</scope>
    <source>
        <strain evidence="1 2">ZT4R6</strain>
    </source>
</reference>
<dbReference type="Proteomes" id="UP000320643">
    <property type="component" value="Unassembled WGS sequence"/>
</dbReference>
<name>A0A552V4F4_9FLAO</name>
<keyword evidence="2" id="KW-1185">Reference proteome</keyword>
<evidence type="ECO:0000313" key="1">
    <source>
        <dbReference type="EMBL" id="TRW25366.1"/>
    </source>
</evidence>
<organism evidence="1 2">
    <name type="scientific">Flavobacterium zepuense</name>
    <dbReference type="NCBI Taxonomy" id="2593302"/>
    <lineage>
        <taxon>Bacteria</taxon>
        <taxon>Pseudomonadati</taxon>
        <taxon>Bacteroidota</taxon>
        <taxon>Flavobacteriia</taxon>
        <taxon>Flavobacteriales</taxon>
        <taxon>Flavobacteriaceae</taxon>
        <taxon>Flavobacterium</taxon>
    </lineage>
</organism>